<feature type="compositionally biased region" description="Acidic residues" evidence="7">
    <location>
        <begin position="349"/>
        <end position="363"/>
    </location>
</feature>
<keyword evidence="10" id="KW-1185">Reference proteome</keyword>
<feature type="transmembrane region" description="Helical" evidence="8">
    <location>
        <begin position="509"/>
        <end position="537"/>
    </location>
</feature>
<dbReference type="GO" id="GO:0005886">
    <property type="term" value="C:plasma membrane"/>
    <property type="evidence" value="ECO:0007669"/>
    <property type="project" value="UniProtKB-SubCell"/>
</dbReference>
<protein>
    <recommendedName>
        <fullName evidence="11">YihY family inner membrane protein</fullName>
    </recommendedName>
</protein>
<evidence type="ECO:0000256" key="3">
    <source>
        <dbReference type="ARBA" id="ARBA00022692"/>
    </source>
</evidence>
<feature type="coiled-coil region" evidence="6">
    <location>
        <begin position="431"/>
        <end position="458"/>
    </location>
</feature>
<sequence>MRQRLDAVPDDVRAVAVAAQSEQITFLAAAVAYYAFVSLIPLSLLGLVIASVMGGAVFEGQVVATAGEFLTPDAQNLLTEALTGEAGRGGATIVGTVVLLWSGLRLFRGLDKAFSQVYGTIGSKSIVNEFLNALAVSVAIVVGVASMTIIGAAIERLPAGGMSPQIGFALLVATLAVVFYPMYLLLPDADIEPREALPGTLFASLGWVVLGAGFQLYTANAGTFAAYGVLGGVLLLVTWLYFGALIVMLGAVVNAVLADRLDADDAAAMDYEPGYDPSGLAEGAAAAGVGQGPNGAPGAREGGACTAGETNVHASNDRPTTDRQVQRDGARQSDTTEAMTGEDSSERPDDADEDADLGEETPDSDSSATGAGDPKTDGGPGADADRESGDSTGPNGPTASDGPTTSDDPNDADDPTASERVRPGTAPASEVARLNSEIADLRSELDEFEENVDDRTVDRDEFEGDLKRYVRRRVRRGHARGWGPYLVLLYGTAMTIAALYTPYLGGGWAIFAMIVIWLSTLGLYVLMVLVGAGLSLLGVPGRLRNAIGSWRS</sequence>
<dbReference type="PANTHER" id="PTHR30213:SF0">
    <property type="entry name" value="UPF0761 MEMBRANE PROTEIN YIHY"/>
    <property type="match status" value="1"/>
</dbReference>
<keyword evidence="3 8" id="KW-0812">Transmembrane</keyword>
<dbReference type="AlphaFoldDB" id="A0AAV3TAC9"/>
<evidence type="ECO:0000256" key="1">
    <source>
        <dbReference type="ARBA" id="ARBA00004651"/>
    </source>
</evidence>
<evidence type="ECO:0000256" key="8">
    <source>
        <dbReference type="SAM" id="Phobius"/>
    </source>
</evidence>
<feature type="transmembrane region" description="Helical" evidence="8">
    <location>
        <begin position="482"/>
        <end position="503"/>
    </location>
</feature>
<feature type="transmembrane region" description="Helical" evidence="8">
    <location>
        <begin position="224"/>
        <end position="257"/>
    </location>
</feature>
<keyword evidence="4 8" id="KW-1133">Transmembrane helix</keyword>
<reference evidence="9 10" key="1">
    <citation type="journal article" date="2019" name="Int. J. Syst. Evol. Microbiol.">
        <title>The Global Catalogue of Microorganisms (GCM) 10K type strain sequencing project: providing services to taxonomists for standard genome sequencing and annotation.</title>
        <authorList>
            <consortium name="The Broad Institute Genomics Platform"/>
            <consortium name="The Broad Institute Genome Sequencing Center for Infectious Disease"/>
            <person name="Wu L."/>
            <person name="Ma J."/>
        </authorList>
    </citation>
    <scope>NUCLEOTIDE SEQUENCE [LARGE SCALE GENOMIC DNA]</scope>
    <source>
        <strain evidence="9 10">JCM 16328</strain>
    </source>
</reference>
<keyword evidence="6" id="KW-0175">Coiled coil</keyword>
<feature type="compositionally biased region" description="Basic and acidic residues" evidence="7">
    <location>
        <begin position="315"/>
        <end position="331"/>
    </location>
</feature>
<feature type="region of interest" description="Disordered" evidence="7">
    <location>
        <begin position="286"/>
        <end position="430"/>
    </location>
</feature>
<evidence type="ECO:0008006" key="11">
    <source>
        <dbReference type="Google" id="ProtNLM"/>
    </source>
</evidence>
<feature type="compositionally biased region" description="Polar residues" evidence="7">
    <location>
        <begin position="390"/>
        <end position="407"/>
    </location>
</feature>
<evidence type="ECO:0000256" key="7">
    <source>
        <dbReference type="SAM" id="MobiDB-lite"/>
    </source>
</evidence>
<evidence type="ECO:0000256" key="2">
    <source>
        <dbReference type="ARBA" id="ARBA00022475"/>
    </source>
</evidence>
<keyword evidence="5 8" id="KW-0472">Membrane</keyword>
<dbReference type="PANTHER" id="PTHR30213">
    <property type="entry name" value="INNER MEMBRANE PROTEIN YHJD"/>
    <property type="match status" value="1"/>
</dbReference>
<evidence type="ECO:0000256" key="6">
    <source>
        <dbReference type="SAM" id="Coils"/>
    </source>
</evidence>
<dbReference type="Pfam" id="PF03631">
    <property type="entry name" value="Virul_fac_BrkB"/>
    <property type="match status" value="1"/>
</dbReference>
<dbReference type="EMBL" id="BAAADV010000003">
    <property type="protein sequence ID" value="GAA0672377.1"/>
    <property type="molecule type" value="Genomic_DNA"/>
</dbReference>
<feature type="transmembrane region" description="Helical" evidence="8">
    <location>
        <begin position="31"/>
        <end position="53"/>
    </location>
</feature>
<feature type="transmembrane region" description="Helical" evidence="8">
    <location>
        <begin position="130"/>
        <end position="154"/>
    </location>
</feature>
<evidence type="ECO:0000256" key="4">
    <source>
        <dbReference type="ARBA" id="ARBA00022989"/>
    </source>
</evidence>
<comment type="subcellular location">
    <subcellularLocation>
        <location evidence="1">Cell membrane</location>
        <topology evidence="1">Multi-pass membrane protein</topology>
    </subcellularLocation>
</comment>
<name>A0AAV3TAC9_9EURY</name>
<evidence type="ECO:0000313" key="9">
    <source>
        <dbReference type="EMBL" id="GAA0672377.1"/>
    </source>
</evidence>
<dbReference type="Proteomes" id="UP001500420">
    <property type="component" value="Unassembled WGS sequence"/>
</dbReference>
<dbReference type="InterPro" id="IPR017039">
    <property type="entry name" value="Virul_fac_BrkB"/>
</dbReference>
<feature type="transmembrane region" description="Helical" evidence="8">
    <location>
        <begin position="166"/>
        <end position="186"/>
    </location>
</feature>
<comment type="caution">
    <text evidence="9">The sequence shown here is derived from an EMBL/GenBank/DDBJ whole genome shotgun (WGS) entry which is preliminary data.</text>
</comment>
<accession>A0AAV3TAC9</accession>
<evidence type="ECO:0000256" key="5">
    <source>
        <dbReference type="ARBA" id="ARBA00023136"/>
    </source>
</evidence>
<organism evidence="9 10">
    <name type="scientific">Natronoarchaeum mannanilyticum</name>
    <dbReference type="NCBI Taxonomy" id="926360"/>
    <lineage>
        <taxon>Archaea</taxon>
        <taxon>Methanobacteriati</taxon>
        <taxon>Methanobacteriota</taxon>
        <taxon>Stenosarchaea group</taxon>
        <taxon>Halobacteria</taxon>
        <taxon>Halobacteriales</taxon>
        <taxon>Natronoarchaeaceae</taxon>
    </lineage>
</organism>
<feature type="transmembrane region" description="Helical" evidence="8">
    <location>
        <begin position="198"/>
        <end position="218"/>
    </location>
</feature>
<gene>
    <name evidence="9" type="ORF">GCM10009020_18820</name>
</gene>
<keyword evidence="2" id="KW-1003">Cell membrane</keyword>
<feature type="transmembrane region" description="Helical" evidence="8">
    <location>
        <begin position="86"/>
        <end position="107"/>
    </location>
</feature>
<proteinExistence type="predicted"/>
<dbReference type="RefSeq" id="WP_343773742.1">
    <property type="nucleotide sequence ID" value="NZ_BAAADV010000003.1"/>
</dbReference>
<evidence type="ECO:0000313" key="10">
    <source>
        <dbReference type="Proteomes" id="UP001500420"/>
    </source>
</evidence>